<dbReference type="Gene3D" id="1.10.10.10">
    <property type="entry name" value="Winged helix-like DNA-binding domain superfamily/Winged helix DNA-binding domain"/>
    <property type="match status" value="1"/>
</dbReference>
<evidence type="ECO:0000313" key="5">
    <source>
        <dbReference type="Proteomes" id="UP000597444"/>
    </source>
</evidence>
<dbReference type="SMART" id="SM00862">
    <property type="entry name" value="Trans_reg_C"/>
    <property type="match status" value="1"/>
</dbReference>
<accession>A0A8J3N1V9</accession>
<dbReference type="SUPFAM" id="SSF46894">
    <property type="entry name" value="C-terminal effector domain of the bipartite response regulators"/>
    <property type="match status" value="1"/>
</dbReference>
<feature type="DNA-binding region" description="OmpR/PhoB-type" evidence="2">
    <location>
        <begin position="166"/>
        <end position="269"/>
    </location>
</feature>
<dbReference type="InterPro" id="IPR016032">
    <property type="entry name" value="Sig_transdc_resp-reg_C-effctor"/>
</dbReference>
<gene>
    <name evidence="4" type="ORF">KSF_046900</name>
</gene>
<dbReference type="InterPro" id="IPR001867">
    <property type="entry name" value="OmpR/PhoB-type_DNA-bd"/>
</dbReference>
<proteinExistence type="predicted"/>
<dbReference type="RefSeq" id="WP_220205357.1">
    <property type="nucleotide sequence ID" value="NZ_BNJK01000001.1"/>
</dbReference>
<keyword evidence="1 2" id="KW-0238">DNA-binding</keyword>
<evidence type="ECO:0000256" key="1">
    <source>
        <dbReference type="ARBA" id="ARBA00023125"/>
    </source>
</evidence>
<protein>
    <recommendedName>
        <fullName evidence="3">OmpR/PhoB-type domain-containing protein</fullName>
    </recommendedName>
</protein>
<evidence type="ECO:0000259" key="3">
    <source>
        <dbReference type="PROSITE" id="PS51755"/>
    </source>
</evidence>
<dbReference type="InterPro" id="IPR036388">
    <property type="entry name" value="WH-like_DNA-bd_sf"/>
</dbReference>
<keyword evidence="5" id="KW-1185">Reference proteome</keyword>
<dbReference type="GO" id="GO:0003677">
    <property type="term" value="F:DNA binding"/>
    <property type="evidence" value="ECO:0007669"/>
    <property type="project" value="UniProtKB-UniRule"/>
</dbReference>
<name>A0A8J3N1V9_9CHLR</name>
<sequence length="755" mass="87965">MSIIAWPFLVSRNKVVDYRTIIAPQFMIERQITSFLAEAAGGETTEPGYVMYREIHSTQVGTIHLLFRVRRAKRSHLGFEEKELLFDQYGRPLFLTEGFVLEEWQPEDMIVVTGDDFLHAHEQMQQYYREFWDSTLYHPFSVKQSIPILFKGKRETENRLNIKRVDPLDKRIGLKLNLLRHEVWIDGTLRTNFLTNKEFQFLRFLAAHAGQVCSREETTKAVYGNLYQPEHDDARLDALVERVRKSIGDAERPPRFIETVRGTGHRLHEYLDEFPQKKVIHVPPIELSPSSVGTQEAQKTFHSSEGHEELALHTMCKWLELRRRHNRQAVLIIGSQCGALYRSSPFYSYCQQYMAHNVQFQSPLQSFRECYQILTQLQLGERELHTLLQDSLRHTSTLLEGGGGDGYFADIVKKGYFREIISTNIDDLIEQSLHDTGLIEQKDFEVVIARKPFPPRQRELPYRLTKVFGDWLSREYVIHERDACISNNNELNQYLREILSGDVLAVGLDPKWDSTILPLLRDIPTSLWFVNGDEKSINDDQITPIFHQRRTTSVALVGENFTYESFWRRLHQQLNKKDMRVIQDNIGEDVRKYGYHRAKTQPIRVMYIYCDEDLPIMQKFWNHLHVFQENNLIAERHRGTLKPGEHLQLTQERDLNSSQLIFVGFSSSFLKSEYYKQAVQALKLSSGGTATLVPLLLSPIGNWKQTPFSEISPLPQGGRTLSEMTPRELERELSKIAENIHKLIISLQKNEENLH</sequence>
<dbReference type="AlphaFoldDB" id="A0A8J3N1V9"/>
<feature type="domain" description="OmpR/PhoB-type" evidence="3">
    <location>
        <begin position="166"/>
        <end position="269"/>
    </location>
</feature>
<dbReference type="Pfam" id="PF00486">
    <property type="entry name" value="Trans_reg_C"/>
    <property type="match status" value="1"/>
</dbReference>
<dbReference type="EMBL" id="BNJK01000001">
    <property type="protein sequence ID" value="GHO94642.1"/>
    <property type="molecule type" value="Genomic_DNA"/>
</dbReference>
<evidence type="ECO:0000256" key="2">
    <source>
        <dbReference type="PROSITE-ProRule" id="PRU01091"/>
    </source>
</evidence>
<organism evidence="4 5">
    <name type="scientific">Reticulibacter mediterranei</name>
    <dbReference type="NCBI Taxonomy" id="2778369"/>
    <lineage>
        <taxon>Bacteria</taxon>
        <taxon>Bacillati</taxon>
        <taxon>Chloroflexota</taxon>
        <taxon>Ktedonobacteria</taxon>
        <taxon>Ktedonobacterales</taxon>
        <taxon>Reticulibacteraceae</taxon>
        <taxon>Reticulibacter</taxon>
    </lineage>
</organism>
<reference evidence="4" key="1">
    <citation type="submission" date="2020-10" db="EMBL/GenBank/DDBJ databases">
        <title>Taxonomic study of unclassified bacteria belonging to the class Ktedonobacteria.</title>
        <authorList>
            <person name="Yabe S."/>
            <person name="Wang C.M."/>
            <person name="Zheng Y."/>
            <person name="Sakai Y."/>
            <person name="Cavaletti L."/>
            <person name="Monciardini P."/>
            <person name="Donadio S."/>
        </authorList>
    </citation>
    <scope>NUCLEOTIDE SEQUENCE</scope>
    <source>
        <strain evidence="4">ID150040</strain>
    </source>
</reference>
<dbReference type="GO" id="GO:0000160">
    <property type="term" value="P:phosphorelay signal transduction system"/>
    <property type="evidence" value="ECO:0007669"/>
    <property type="project" value="InterPro"/>
</dbReference>
<dbReference type="GO" id="GO:0006355">
    <property type="term" value="P:regulation of DNA-templated transcription"/>
    <property type="evidence" value="ECO:0007669"/>
    <property type="project" value="InterPro"/>
</dbReference>
<dbReference type="CDD" id="cd00383">
    <property type="entry name" value="trans_reg_C"/>
    <property type="match status" value="1"/>
</dbReference>
<dbReference type="Proteomes" id="UP000597444">
    <property type="component" value="Unassembled WGS sequence"/>
</dbReference>
<comment type="caution">
    <text evidence="4">The sequence shown here is derived from an EMBL/GenBank/DDBJ whole genome shotgun (WGS) entry which is preliminary data.</text>
</comment>
<evidence type="ECO:0000313" key="4">
    <source>
        <dbReference type="EMBL" id="GHO94642.1"/>
    </source>
</evidence>
<dbReference type="PROSITE" id="PS51755">
    <property type="entry name" value="OMPR_PHOB"/>
    <property type="match status" value="1"/>
</dbReference>